<name>A0A225SYX1_9BURK</name>
<evidence type="ECO:0000313" key="4">
    <source>
        <dbReference type="Proteomes" id="UP000214747"/>
    </source>
</evidence>
<comment type="caution">
    <text evidence="3">The sequence shown here is derived from an EMBL/GenBank/DDBJ whole genome shotgun (WGS) entry which is preliminary data.</text>
</comment>
<dbReference type="PANTHER" id="PTHR14969:SF13">
    <property type="entry name" value="AT30094P"/>
    <property type="match status" value="1"/>
</dbReference>
<keyword evidence="1" id="KW-1133">Transmembrane helix</keyword>
<sequence length="255" mass="27767">MNIKFIAEKAWRQIERPWKLILVCMLGIALVAPFPSDLESYRDDAPSEHPIVIGVEEYGRFINTAAQIGLPIILRDPVGVMQNIYIAFGSTALTHGLKRALDSVVVDETRLGERPNGGRHNMPSGHSSMAACAAYFVGRRYGWKHLFYLGPIVLLTMFARVALDAHTISAVIAGALIGIVGAALFTGRFDSKTVPRNFGELNSFPSVATKCPGYARALVWFGGYCSIDRLASSPDGYQASLLTEVLNRNVARSPG</sequence>
<keyword evidence="4" id="KW-1185">Reference proteome</keyword>
<dbReference type="SUPFAM" id="SSF48317">
    <property type="entry name" value="Acid phosphatase/Vanadium-dependent haloperoxidase"/>
    <property type="match status" value="1"/>
</dbReference>
<gene>
    <name evidence="3" type="ORF">CEJ45_04490</name>
</gene>
<dbReference type="Gene3D" id="1.20.144.10">
    <property type="entry name" value="Phosphatidic acid phosphatase type 2/haloperoxidase"/>
    <property type="match status" value="1"/>
</dbReference>
<dbReference type="EMBL" id="NJGV01000002">
    <property type="protein sequence ID" value="OWY36466.1"/>
    <property type="molecule type" value="Genomic_DNA"/>
</dbReference>
<organism evidence="3 4">
    <name type="scientific">Herbaspirillum aquaticum</name>
    <dbReference type="NCBI Taxonomy" id="568783"/>
    <lineage>
        <taxon>Bacteria</taxon>
        <taxon>Pseudomonadati</taxon>
        <taxon>Pseudomonadota</taxon>
        <taxon>Betaproteobacteria</taxon>
        <taxon>Burkholderiales</taxon>
        <taxon>Oxalobacteraceae</taxon>
        <taxon>Herbaspirillum</taxon>
    </lineage>
</organism>
<dbReference type="PANTHER" id="PTHR14969">
    <property type="entry name" value="SPHINGOSINE-1-PHOSPHATE PHOSPHOHYDROLASE"/>
    <property type="match status" value="1"/>
</dbReference>
<dbReference type="AlphaFoldDB" id="A0A225SYX1"/>
<dbReference type="Proteomes" id="UP000214747">
    <property type="component" value="Unassembled WGS sequence"/>
</dbReference>
<keyword evidence="1" id="KW-0472">Membrane</keyword>
<dbReference type="InterPro" id="IPR036938">
    <property type="entry name" value="PAP2/HPO_sf"/>
</dbReference>
<dbReference type="SMART" id="SM00014">
    <property type="entry name" value="acidPPc"/>
    <property type="match status" value="1"/>
</dbReference>
<feature type="domain" description="Phosphatidic acid phosphatase type 2/haloperoxidase" evidence="2">
    <location>
        <begin position="78"/>
        <end position="186"/>
    </location>
</feature>
<dbReference type="RefSeq" id="WP_088753999.1">
    <property type="nucleotide sequence ID" value="NZ_NJGV01000002.1"/>
</dbReference>
<dbReference type="InterPro" id="IPR000326">
    <property type="entry name" value="PAP2/HPO"/>
</dbReference>
<feature type="transmembrane region" description="Helical" evidence="1">
    <location>
        <begin position="168"/>
        <end position="187"/>
    </location>
</feature>
<feature type="transmembrane region" description="Helical" evidence="1">
    <location>
        <begin position="145"/>
        <end position="162"/>
    </location>
</feature>
<accession>A0A225SYX1</accession>
<proteinExistence type="predicted"/>
<evidence type="ECO:0000313" key="3">
    <source>
        <dbReference type="EMBL" id="OWY36466.1"/>
    </source>
</evidence>
<keyword evidence="1" id="KW-0812">Transmembrane</keyword>
<dbReference type="NCBIfam" id="NF007159">
    <property type="entry name" value="PRK09597.1"/>
    <property type="match status" value="1"/>
</dbReference>
<reference evidence="3 4" key="1">
    <citation type="journal article" date="2010" name="Int. J. Syst. Evol. Microbiol.">
        <title>Reclassification of Herbaspirillum putei as a later heterotypic synonym of Herbaspirillum huttiense, with the description of H. huttiense subsp. huttiense subsp. nov. and H. huttiense subsp. putei subsp. nov., comb. nov., and description of Herbaspirillum aquaticum sp. nov.</title>
        <authorList>
            <person name="Dobritsa A.P."/>
            <person name="Reddy M.C."/>
            <person name="Samadpour M."/>
        </authorList>
    </citation>
    <scope>NUCLEOTIDE SEQUENCE [LARGE SCALE GENOMIC DNA]</scope>
    <source>
        <strain evidence="3 4">IEH 4430</strain>
    </source>
</reference>
<evidence type="ECO:0000259" key="2">
    <source>
        <dbReference type="SMART" id="SM00014"/>
    </source>
</evidence>
<dbReference type="Pfam" id="PF01569">
    <property type="entry name" value="PAP2"/>
    <property type="match status" value="1"/>
</dbReference>
<protein>
    <submittedName>
        <fullName evidence="3">Lipid A 1-phosphatase LpxE</fullName>
    </submittedName>
</protein>
<evidence type="ECO:0000256" key="1">
    <source>
        <dbReference type="SAM" id="Phobius"/>
    </source>
</evidence>